<organism evidence="7 8">
    <name type="scientific">Cloacimonas acidaminovorans (strain Evry)</name>
    <dbReference type="NCBI Taxonomy" id="459349"/>
    <lineage>
        <taxon>Bacteria</taxon>
        <taxon>Pseudomonadati</taxon>
        <taxon>Candidatus Cloacimonadota</taxon>
        <taxon>Candidatus Cloacimonadia</taxon>
        <taxon>Candidatus Cloacimonadales</taxon>
        <taxon>Candidatus Cloacimonadaceae</taxon>
        <taxon>Candidatus Cloacimonas</taxon>
    </lineage>
</organism>
<feature type="binding site" evidence="6">
    <location>
        <position position="90"/>
    </location>
    <ligand>
        <name>S-adenosyl-L-methionine</name>
        <dbReference type="ChEBI" id="CHEBI:59789"/>
    </ligand>
</feature>
<evidence type="ECO:0000313" key="8">
    <source>
        <dbReference type="Proteomes" id="UP000002019"/>
    </source>
</evidence>
<keyword evidence="7" id="KW-0132">Cell division</keyword>
<sequence>MGRGTTMTEEKQIFEDYLRFLGLEDIDHLMARFEHYLHLLYNANRKVNLVSRNIPLERYWVQHFLDSIVALECLDFTDKTVLDFGSGGGLPGIPLKLAVPDFNLTLLDSVQKKARVLREFVDALSLSATNVEASRLEDYAYVAKRPSYDFIVCRAVALEERYFSPLRRLLKPSGMAVFYKAQKLDDVQVLKYEILLDKDYPALGQRQLIGIKQRDLLFH</sequence>
<dbReference type="Gene3D" id="3.40.50.150">
    <property type="entry name" value="Vaccinia Virus protein VP39"/>
    <property type="match status" value="1"/>
</dbReference>
<dbReference type="GO" id="GO:0005829">
    <property type="term" value="C:cytosol"/>
    <property type="evidence" value="ECO:0007669"/>
    <property type="project" value="TreeGrafter"/>
</dbReference>
<protein>
    <recommendedName>
        <fullName evidence="6">Ribosomal RNA small subunit methyltransferase G</fullName>
        <ecNumber evidence="6">2.1.1.-</ecNumber>
    </recommendedName>
    <alternativeName>
        <fullName evidence="6">16S rRNA 7-methylguanosine methyltransferase</fullName>
        <shortName evidence="6">16S rRNA m7G methyltransferase</shortName>
    </alternativeName>
</protein>
<evidence type="ECO:0000256" key="4">
    <source>
        <dbReference type="ARBA" id="ARBA00022679"/>
    </source>
</evidence>
<dbReference type="Pfam" id="PF02527">
    <property type="entry name" value="GidB"/>
    <property type="match status" value="1"/>
</dbReference>
<comment type="subcellular location">
    <subcellularLocation>
        <location evidence="6">Cytoplasm</location>
    </subcellularLocation>
</comment>
<feature type="binding site" evidence="6">
    <location>
        <position position="154"/>
    </location>
    <ligand>
        <name>S-adenosyl-L-methionine</name>
        <dbReference type="ChEBI" id="CHEBI:59789"/>
    </ligand>
</feature>
<dbReference type="HOGENOM" id="CLU_065341_2_0_0"/>
<keyword evidence="8" id="KW-1185">Reference proteome</keyword>
<dbReference type="AlphaFoldDB" id="B0VFD1"/>
<evidence type="ECO:0000256" key="5">
    <source>
        <dbReference type="ARBA" id="ARBA00022691"/>
    </source>
</evidence>
<proteinExistence type="inferred from homology"/>
<dbReference type="GO" id="GO:0070043">
    <property type="term" value="F:rRNA (guanine-N7-)-methyltransferase activity"/>
    <property type="evidence" value="ECO:0007669"/>
    <property type="project" value="UniProtKB-UniRule"/>
</dbReference>
<keyword evidence="1 6" id="KW-0963">Cytoplasm</keyword>
<keyword evidence="2 6" id="KW-0698">rRNA processing</keyword>
<reference evidence="7 8" key="1">
    <citation type="journal article" date="2008" name="J. Bacteriol.">
        <title>'Candidatus Cloacamonas acidaminovorans': genome sequence reconstruction provides a first glimpse of a new bacterial division.</title>
        <authorList>
            <person name="Pelletier E."/>
            <person name="Kreimeyer A."/>
            <person name="Bocs S."/>
            <person name="Rouy Z."/>
            <person name="Gyapay G."/>
            <person name="Chouari R."/>
            <person name="Riviere D."/>
            <person name="Ganesan A."/>
            <person name="Daegelen P."/>
            <person name="Sghir A."/>
            <person name="Cohen G.N."/>
            <person name="Medigue C."/>
            <person name="Weissenbach J."/>
            <person name="Le Paslier D."/>
        </authorList>
    </citation>
    <scope>NUCLEOTIDE SEQUENCE [LARGE SCALE GENOMIC DNA]</scope>
    <source>
        <strain evidence="8">Evry</strain>
    </source>
</reference>
<evidence type="ECO:0000256" key="2">
    <source>
        <dbReference type="ARBA" id="ARBA00022552"/>
    </source>
</evidence>
<dbReference type="SUPFAM" id="SSF53335">
    <property type="entry name" value="S-adenosyl-L-methionine-dependent methyltransferases"/>
    <property type="match status" value="1"/>
</dbReference>
<comment type="caution">
    <text evidence="6">Lacks conserved residue(s) required for the propagation of feature annotation.</text>
</comment>
<dbReference type="eggNOG" id="COG0357">
    <property type="taxonomic scope" value="Bacteria"/>
</dbReference>
<keyword evidence="7" id="KW-0131">Cell cycle</keyword>
<comment type="function">
    <text evidence="6">Specifically methylates the N7 position of a guanine in 16S rRNA.</text>
</comment>
<keyword evidence="5 6" id="KW-0949">S-adenosyl-L-methionine</keyword>
<dbReference type="NCBIfam" id="TIGR00138">
    <property type="entry name" value="rsmG_gidB"/>
    <property type="match status" value="1"/>
</dbReference>
<dbReference type="HAMAP" id="MF_00074">
    <property type="entry name" value="16SrRNA_methyltr_G"/>
    <property type="match status" value="1"/>
</dbReference>
<dbReference type="GO" id="GO:0051301">
    <property type="term" value="P:cell division"/>
    <property type="evidence" value="ECO:0007669"/>
    <property type="project" value="UniProtKB-KW"/>
</dbReference>
<evidence type="ECO:0000313" key="7">
    <source>
        <dbReference type="EMBL" id="CAO80183.1"/>
    </source>
</evidence>
<dbReference type="PANTHER" id="PTHR31760:SF0">
    <property type="entry name" value="S-ADENOSYL-L-METHIONINE-DEPENDENT METHYLTRANSFERASES SUPERFAMILY PROTEIN"/>
    <property type="match status" value="1"/>
</dbReference>
<evidence type="ECO:0000256" key="3">
    <source>
        <dbReference type="ARBA" id="ARBA00022603"/>
    </source>
</evidence>
<keyword evidence="3 6" id="KW-0489">Methyltransferase</keyword>
<keyword evidence="4 6" id="KW-0808">Transferase</keyword>
<dbReference type="KEGG" id="caci:CLOAM0276"/>
<dbReference type="InterPro" id="IPR003682">
    <property type="entry name" value="rRNA_ssu_MeTfrase_G"/>
</dbReference>
<dbReference type="PANTHER" id="PTHR31760">
    <property type="entry name" value="S-ADENOSYL-L-METHIONINE-DEPENDENT METHYLTRANSFERASES SUPERFAMILY PROTEIN"/>
    <property type="match status" value="1"/>
</dbReference>
<dbReference type="Proteomes" id="UP000002019">
    <property type="component" value="Chromosome"/>
</dbReference>
<dbReference type="InterPro" id="IPR029063">
    <property type="entry name" value="SAM-dependent_MTases_sf"/>
</dbReference>
<feature type="binding site" evidence="6">
    <location>
        <position position="85"/>
    </location>
    <ligand>
        <name>S-adenosyl-L-methionine</name>
        <dbReference type="ChEBI" id="CHEBI:59789"/>
    </ligand>
</feature>
<evidence type="ECO:0000256" key="1">
    <source>
        <dbReference type="ARBA" id="ARBA00022490"/>
    </source>
</evidence>
<gene>
    <name evidence="6" type="primary">rsmG</name>
    <name evidence="7" type="ordered locus">CLOAM0276</name>
</gene>
<evidence type="ECO:0000256" key="6">
    <source>
        <dbReference type="HAMAP-Rule" id="MF_00074"/>
    </source>
</evidence>
<feature type="binding site" evidence="6">
    <location>
        <begin position="136"/>
        <end position="137"/>
    </location>
    <ligand>
        <name>S-adenosyl-L-methionine</name>
        <dbReference type="ChEBI" id="CHEBI:59789"/>
    </ligand>
</feature>
<accession>B0VFD1</accession>
<dbReference type="STRING" id="459349.CLOAM0276"/>
<dbReference type="EC" id="2.1.1.-" evidence="6"/>
<comment type="similarity">
    <text evidence="6">Belongs to the methyltransferase superfamily. RNA methyltransferase RsmG family.</text>
</comment>
<dbReference type="EMBL" id="CU466930">
    <property type="protein sequence ID" value="CAO80183.1"/>
    <property type="molecule type" value="Genomic_DNA"/>
</dbReference>
<name>B0VFD1_CLOAI</name>